<dbReference type="InterPro" id="IPR001544">
    <property type="entry name" value="Aminotrans_IV"/>
</dbReference>
<dbReference type="Pfam" id="PF01063">
    <property type="entry name" value="Aminotran_4"/>
    <property type="match status" value="1"/>
</dbReference>
<dbReference type="RefSeq" id="WP_013578767.1">
    <property type="nucleotide sequence ID" value="NC_015064.1"/>
</dbReference>
<reference evidence="3" key="1">
    <citation type="submission" date="2011-01" db="EMBL/GenBank/DDBJ databases">
        <title>Complete sequence of chromosome of Acidobacterium sp. MP5ACTX9.</title>
        <authorList>
            <consortium name="US DOE Joint Genome Institute"/>
            <person name="Lucas S."/>
            <person name="Copeland A."/>
            <person name="Lapidus A."/>
            <person name="Cheng J.-F."/>
            <person name="Goodwin L."/>
            <person name="Pitluck S."/>
            <person name="Teshima H."/>
            <person name="Detter J.C."/>
            <person name="Han C."/>
            <person name="Tapia R."/>
            <person name="Land M."/>
            <person name="Hauser L."/>
            <person name="Kyrpides N."/>
            <person name="Ivanova N."/>
            <person name="Ovchinnikova G."/>
            <person name="Pagani I."/>
            <person name="Rawat S.R."/>
            <person name="Mannisto M."/>
            <person name="Haggblom M.M."/>
            <person name="Woyke T."/>
        </authorList>
    </citation>
    <scope>NUCLEOTIDE SEQUENCE [LARGE SCALE GENOMIC DNA]</scope>
    <source>
        <strain evidence="3">MP5ACTX9</strain>
    </source>
</reference>
<evidence type="ECO:0000259" key="1">
    <source>
        <dbReference type="Pfam" id="PF00425"/>
    </source>
</evidence>
<proteinExistence type="predicted"/>
<protein>
    <submittedName>
        <fullName evidence="2">Para-aminobenzoate synthase, subunit I</fullName>
    </submittedName>
</protein>
<dbReference type="eggNOG" id="COG0115">
    <property type="taxonomic scope" value="Bacteria"/>
</dbReference>
<gene>
    <name evidence="2" type="ordered locus">AciX9_0367</name>
</gene>
<dbReference type="PANTHER" id="PTHR11236:SF50">
    <property type="entry name" value="AMINODEOXYCHORISMATE SYNTHASE COMPONENT 1"/>
    <property type="match status" value="1"/>
</dbReference>
<keyword evidence="3" id="KW-1185">Reference proteome</keyword>
<evidence type="ECO:0000313" key="3">
    <source>
        <dbReference type="Proteomes" id="UP000000343"/>
    </source>
</evidence>
<name>E8WXA6_GRATM</name>
<dbReference type="InterPro" id="IPR043132">
    <property type="entry name" value="BCAT-like_C"/>
</dbReference>
<dbReference type="Pfam" id="PF00425">
    <property type="entry name" value="Chorismate_bind"/>
    <property type="match status" value="1"/>
</dbReference>
<dbReference type="GO" id="GO:0000162">
    <property type="term" value="P:L-tryptophan biosynthetic process"/>
    <property type="evidence" value="ECO:0007669"/>
    <property type="project" value="TreeGrafter"/>
</dbReference>
<dbReference type="InterPro" id="IPR005801">
    <property type="entry name" value="ADC_synthase"/>
</dbReference>
<dbReference type="Gene3D" id="3.60.120.10">
    <property type="entry name" value="Anthranilate synthase"/>
    <property type="match status" value="1"/>
</dbReference>
<dbReference type="InterPro" id="IPR036038">
    <property type="entry name" value="Aminotransferase-like"/>
</dbReference>
<feature type="domain" description="Chorismate-utilising enzyme C-terminal" evidence="1">
    <location>
        <begin position="126"/>
        <end position="379"/>
    </location>
</feature>
<dbReference type="GO" id="GO:0009396">
    <property type="term" value="P:folic acid-containing compound biosynthetic process"/>
    <property type="evidence" value="ECO:0007669"/>
    <property type="project" value="InterPro"/>
</dbReference>
<dbReference type="Gene3D" id="3.30.470.10">
    <property type="match status" value="1"/>
</dbReference>
<dbReference type="AlphaFoldDB" id="E8WXA6"/>
<dbReference type="PANTHER" id="PTHR11236">
    <property type="entry name" value="AMINOBENZOATE/ANTHRANILATE SYNTHASE"/>
    <property type="match status" value="1"/>
</dbReference>
<organism evidence="3">
    <name type="scientific">Granulicella tundricola (strain ATCC BAA-1859 / DSM 23138 / MP5ACTX9)</name>
    <dbReference type="NCBI Taxonomy" id="1198114"/>
    <lineage>
        <taxon>Bacteria</taxon>
        <taxon>Pseudomonadati</taxon>
        <taxon>Acidobacteriota</taxon>
        <taxon>Terriglobia</taxon>
        <taxon>Terriglobales</taxon>
        <taxon>Acidobacteriaceae</taxon>
        <taxon>Granulicella</taxon>
    </lineage>
</organism>
<dbReference type="NCBIfam" id="TIGR00553">
    <property type="entry name" value="pabB"/>
    <property type="match status" value="1"/>
</dbReference>
<dbReference type="InterPro" id="IPR043131">
    <property type="entry name" value="BCAT-like_N"/>
</dbReference>
<dbReference type="Gene3D" id="3.20.10.10">
    <property type="entry name" value="D-amino Acid Aminotransferase, subunit A, domain 2"/>
    <property type="match status" value="1"/>
</dbReference>
<dbReference type="HOGENOM" id="CLU_006493_6_2_0"/>
<dbReference type="PRINTS" id="PR00095">
    <property type="entry name" value="ANTSNTHASEI"/>
</dbReference>
<evidence type="ECO:0000313" key="2">
    <source>
        <dbReference type="EMBL" id="ADW67439.1"/>
    </source>
</evidence>
<dbReference type="SUPFAM" id="SSF56752">
    <property type="entry name" value="D-aminoacid aminotransferase-like PLP-dependent enzymes"/>
    <property type="match status" value="1"/>
</dbReference>
<dbReference type="KEGG" id="acm:AciX9_0367"/>
<dbReference type="InterPro" id="IPR019999">
    <property type="entry name" value="Anth_synth_I-like"/>
</dbReference>
<dbReference type="Proteomes" id="UP000000343">
    <property type="component" value="Chromosome"/>
</dbReference>
<dbReference type="STRING" id="1198114.AciX9_0367"/>
<dbReference type="GO" id="GO:0046820">
    <property type="term" value="F:4-amino-4-deoxychorismate synthase activity"/>
    <property type="evidence" value="ECO:0007669"/>
    <property type="project" value="TreeGrafter"/>
</dbReference>
<accession>E8WXA6</accession>
<dbReference type="OrthoDB" id="9803598at2"/>
<dbReference type="eggNOG" id="COG0147">
    <property type="taxonomic scope" value="Bacteria"/>
</dbReference>
<dbReference type="EMBL" id="CP002480">
    <property type="protein sequence ID" value="ADW67439.1"/>
    <property type="molecule type" value="Genomic_DNA"/>
</dbReference>
<dbReference type="SUPFAM" id="SSF56322">
    <property type="entry name" value="ADC synthase"/>
    <property type="match status" value="1"/>
</dbReference>
<dbReference type="InterPro" id="IPR015890">
    <property type="entry name" value="Chorismate_C"/>
</dbReference>
<dbReference type="InterPro" id="IPR005802">
    <property type="entry name" value="ADC_synth_comp_1"/>
</dbReference>
<dbReference type="PaxDb" id="1198114-AciX9_0367"/>
<sequence>MSDTANLRRLAASQPRTILLEDSRPSSARSFFFQSPVEWLEVHTLDDLPGLFTRIQTAQAEGLWAAGYLSYECGLHFEPKAVPHVPGPIPLAAFGLYTAPNLFTARPTPEAPSSGLNDLPFNITPEAFTAKIAQIHRWIEAGDTYQLNLTDRILAELPGTPAELFAHMMQTQPVEFGAFLNLGDGQTILSASPELFFHLDQRHITVRPMKGTAPRGRTPEEDALNAQTLAADPKNRAENLMIADLMRSDLGRIAEMGSVRVDKLFHVEPLPSLLQMTTEISATLRPEITPYDLFAALFPAGSIVGAPKLRSMQLLRTLEARNRGVYTGSIGFFSPHGEAVFSVAIRTAVLHGKQLEMGIGAGITYDSDPAAEYAECLLKAEFLREAPTTLIETMRWENGTCTLLPLHLDRLEASANHFKIPFDREAILKTLQQADPSSPTRLRLTLNRTGINLTSAPIHPDPPALKAMLWPKPVTSTDPFLRHKTTRRALYDQAHQAATAQGCIDAIFQNEQGHLTEGAIHNLFLRHGGLWRTPPLESGVLPGVYRRHLLETQPHIQQAILTLADLRSADEIWLTNAVRGIRNVELEPPFPAF</sequence>